<proteinExistence type="predicted"/>
<evidence type="ECO:0000313" key="2">
    <source>
        <dbReference type="Proteomes" id="UP000600918"/>
    </source>
</evidence>
<comment type="caution">
    <text evidence="1">The sequence shown here is derived from an EMBL/GenBank/DDBJ whole genome shotgun (WGS) entry which is preliminary data.</text>
</comment>
<name>A0A834U5H4_VESPE</name>
<keyword evidence="2" id="KW-1185">Reference proteome</keyword>
<dbReference type="AlphaFoldDB" id="A0A834U5H4"/>
<dbReference type="Proteomes" id="UP000600918">
    <property type="component" value="Unassembled WGS sequence"/>
</dbReference>
<evidence type="ECO:0000313" key="1">
    <source>
        <dbReference type="EMBL" id="KAF7417227.1"/>
    </source>
</evidence>
<sequence>MVDDGIGISAVIESDWTLRYASVYILYQKNLWCFHMHDRVTTYPVTTANKFKSGIAKEEEEEEEEEKWEKEVQEEVGPHVRIFSKAVYTSPYL</sequence>
<dbReference type="EMBL" id="JACSDY010000010">
    <property type="protein sequence ID" value="KAF7417227.1"/>
    <property type="molecule type" value="Genomic_DNA"/>
</dbReference>
<reference evidence="1" key="1">
    <citation type="journal article" date="2020" name="G3 (Bethesda)">
        <title>High-Quality Assemblies for Three Invasive Social Wasps from the &lt;i&gt;Vespula&lt;/i&gt; Genus.</title>
        <authorList>
            <person name="Harrop T.W.R."/>
            <person name="Guhlin J."/>
            <person name="McLaughlin G.M."/>
            <person name="Permina E."/>
            <person name="Stockwell P."/>
            <person name="Gilligan J."/>
            <person name="Le Lec M.F."/>
            <person name="Gruber M.A.M."/>
            <person name="Quinn O."/>
            <person name="Lovegrove M."/>
            <person name="Duncan E.J."/>
            <person name="Remnant E.J."/>
            <person name="Van Eeckhoven J."/>
            <person name="Graham B."/>
            <person name="Knapp R.A."/>
            <person name="Langford K.W."/>
            <person name="Kronenberg Z."/>
            <person name="Press M.O."/>
            <person name="Eacker S.M."/>
            <person name="Wilson-Rankin E.E."/>
            <person name="Purcell J."/>
            <person name="Lester P.J."/>
            <person name="Dearden P.K."/>
        </authorList>
    </citation>
    <scope>NUCLEOTIDE SEQUENCE</scope>
    <source>
        <strain evidence="1">Volc-1</strain>
    </source>
</reference>
<gene>
    <name evidence="1" type="ORF">H0235_011758</name>
</gene>
<organism evidence="1 2">
    <name type="scientific">Vespula pensylvanica</name>
    <name type="common">Western yellow jacket</name>
    <name type="synonym">Wasp</name>
    <dbReference type="NCBI Taxonomy" id="30213"/>
    <lineage>
        <taxon>Eukaryota</taxon>
        <taxon>Metazoa</taxon>
        <taxon>Ecdysozoa</taxon>
        <taxon>Arthropoda</taxon>
        <taxon>Hexapoda</taxon>
        <taxon>Insecta</taxon>
        <taxon>Pterygota</taxon>
        <taxon>Neoptera</taxon>
        <taxon>Endopterygota</taxon>
        <taxon>Hymenoptera</taxon>
        <taxon>Apocrita</taxon>
        <taxon>Aculeata</taxon>
        <taxon>Vespoidea</taxon>
        <taxon>Vespidae</taxon>
        <taxon>Vespinae</taxon>
        <taxon>Vespula</taxon>
    </lineage>
</organism>
<accession>A0A834U5H4</accession>
<protein>
    <submittedName>
        <fullName evidence="1">Uncharacterized protein</fullName>
    </submittedName>
</protein>